<dbReference type="Proteomes" id="UP000076722">
    <property type="component" value="Unassembled WGS sequence"/>
</dbReference>
<gene>
    <name evidence="1" type="ORF">SISNIDRAFT_490881</name>
</gene>
<dbReference type="OrthoDB" id="3365698at2759"/>
<keyword evidence="2" id="KW-1185">Reference proteome</keyword>
<accession>A0A164NEZ6</accession>
<dbReference type="EMBL" id="KV419446">
    <property type="protein sequence ID" value="KZS87646.1"/>
    <property type="molecule type" value="Genomic_DNA"/>
</dbReference>
<dbReference type="InterPro" id="IPR032675">
    <property type="entry name" value="LRR_dom_sf"/>
</dbReference>
<dbReference type="AlphaFoldDB" id="A0A164NEZ6"/>
<evidence type="ECO:0000313" key="2">
    <source>
        <dbReference type="Proteomes" id="UP000076722"/>
    </source>
</evidence>
<dbReference type="SUPFAM" id="SSF52047">
    <property type="entry name" value="RNI-like"/>
    <property type="match status" value="1"/>
</dbReference>
<protein>
    <submittedName>
        <fullName evidence="1">Uncharacterized protein</fullName>
    </submittedName>
</protein>
<proteinExistence type="predicted"/>
<evidence type="ECO:0000313" key="1">
    <source>
        <dbReference type="EMBL" id="KZS87646.1"/>
    </source>
</evidence>
<organism evidence="1 2">
    <name type="scientific">Sistotremastrum niveocremeum HHB9708</name>
    <dbReference type="NCBI Taxonomy" id="1314777"/>
    <lineage>
        <taxon>Eukaryota</taxon>
        <taxon>Fungi</taxon>
        <taxon>Dikarya</taxon>
        <taxon>Basidiomycota</taxon>
        <taxon>Agaricomycotina</taxon>
        <taxon>Agaricomycetes</taxon>
        <taxon>Sistotremastrales</taxon>
        <taxon>Sistotremastraceae</taxon>
        <taxon>Sertulicium</taxon>
        <taxon>Sertulicium niveocremeum</taxon>
    </lineage>
</organism>
<sequence>MDVVLSTSTELIASSLSEEQLIQILASKIEKRAYHIADESGSDNYERSQEYMESTLTRVRDTLNRRRALVNSTLNGRLYIDRIPNEILGKIFGHYVSLKEIDMKPKTTDVDGPSKWFQVLYVSKRWRQVALHNPTLFGRCHMAWDAADVALVLECRGLGLPLHLSIPPVLKRRPDGLHNHHAYAYFGEYSSPQAREPAMTFGTHAKDLHPIVARCASLHMTFEDELVRLHPNGLGLVGEQLRSLDVYSGIYSSNPEVATLALKKSRTLFAFFFKEPPAELTTLRLYSTEVPDDIVNLPNLKSVHLDHCRHTTGTISSTMHLLCKLPNLQGLNLSACSSLHDTRPGPGDTERAKCSFEELRVLSITKMWFPEITRIFSTITFLRIRQINLVDLVVFRLPEILAPAMPSPEDLSNTDFARFLRKGSELIVLLVDGGVNARLTARLLPTTTSSAAVDLAALFQVSFGHDRIMNLPMGAPEEEALPPDFAVFFDCLKLTPFRDLPKVTIAGNETDKKTLPSAATRGFLLACSSLQSITLKKCTIDNLEDILPAPLSCPSLAALTLDECSGTAYMLQDFLKRRKDGGCPIDTVELRNVELSPAEYDADLLRQYVSELVLVT</sequence>
<name>A0A164NEZ6_9AGAM</name>
<reference evidence="1 2" key="1">
    <citation type="journal article" date="2016" name="Mol. Biol. Evol.">
        <title>Comparative Genomics of Early-Diverging Mushroom-Forming Fungi Provides Insights into the Origins of Lignocellulose Decay Capabilities.</title>
        <authorList>
            <person name="Nagy L.G."/>
            <person name="Riley R."/>
            <person name="Tritt A."/>
            <person name="Adam C."/>
            <person name="Daum C."/>
            <person name="Floudas D."/>
            <person name="Sun H."/>
            <person name="Yadav J.S."/>
            <person name="Pangilinan J."/>
            <person name="Larsson K.H."/>
            <person name="Matsuura K."/>
            <person name="Barry K."/>
            <person name="Labutti K."/>
            <person name="Kuo R."/>
            <person name="Ohm R.A."/>
            <person name="Bhattacharya S.S."/>
            <person name="Shirouzu T."/>
            <person name="Yoshinaga Y."/>
            <person name="Martin F.M."/>
            <person name="Grigoriev I.V."/>
            <person name="Hibbett D.S."/>
        </authorList>
    </citation>
    <scope>NUCLEOTIDE SEQUENCE [LARGE SCALE GENOMIC DNA]</scope>
    <source>
        <strain evidence="1 2">HHB9708</strain>
    </source>
</reference>
<dbReference type="Gene3D" id="3.80.10.10">
    <property type="entry name" value="Ribonuclease Inhibitor"/>
    <property type="match status" value="1"/>
</dbReference>